<keyword evidence="5" id="KW-1185">Reference proteome</keyword>
<comment type="caution">
    <text evidence="4">The sequence shown here is derived from an EMBL/GenBank/DDBJ whole genome shotgun (WGS) entry which is preliminary data.</text>
</comment>
<protein>
    <recommendedName>
        <fullName evidence="3">CRM domain-containing protein</fullName>
    </recommendedName>
</protein>
<reference evidence="4" key="1">
    <citation type="submission" date="2024-03" db="EMBL/GenBank/DDBJ databases">
        <title>WGS assembly of Saponaria officinalis var. Norfolk2.</title>
        <authorList>
            <person name="Jenkins J."/>
            <person name="Shu S."/>
            <person name="Grimwood J."/>
            <person name="Barry K."/>
            <person name="Goodstein D."/>
            <person name="Schmutz J."/>
            <person name="Leebens-Mack J."/>
            <person name="Osbourn A."/>
        </authorList>
    </citation>
    <scope>NUCLEOTIDE SEQUENCE [LARGE SCALE GENOMIC DNA]</scope>
    <source>
        <strain evidence="4">JIC</strain>
    </source>
</reference>
<dbReference type="FunFam" id="3.30.110.60:FF:000004">
    <property type="entry name" value="RNA-binding CRS1 / YhbY (CRM) domain protein"/>
    <property type="match status" value="1"/>
</dbReference>
<sequence length="229" mass="26080">MSTATMATQHLLHHLIFRQLRLTTTATFSLHRNNNHKKLPLLHLTRPLSTTLPVFCTLQQNNHHTTQNYDKIEEIKTEVSEIIEEEEKVEKVVVLEKREVPVLSVKEKKELGSYANSLGDKLKAQQIGKSGVTANVAFALDEVLESNELVKLKIHRSCPGELEDVIRQLEQVTGSVVVGQIGCTVILYRPSVTKLKAEQKKEQNRKIFEQKRKKFLASPSVVQRWRKSG</sequence>
<accession>A0AAW1HPP1</accession>
<dbReference type="InterPro" id="IPR001890">
    <property type="entry name" value="RNA-binding_CRM"/>
</dbReference>
<dbReference type="EMBL" id="JBDFQZ010000011">
    <property type="protein sequence ID" value="KAK9677809.1"/>
    <property type="molecule type" value="Genomic_DNA"/>
</dbReference>
<evidence type="ECO:0000259" key="3">
    <source>
        <dbReference type="PROSITE" id="PS51295"/>
    </source>
</evidence>
<evidence type="ECO:0000256" key="2">
    <source>
        <dbReference type="PROSITE-ProRule" id="PRU00626"/>
    </source>
</evidence>
<dbReference type="AlphaFoldDB" id="A0AAW1HPP1"/>
<keyword evidence="1 2" id="KW-0694">RNA-binding</keyword>
<feature type="domain" description="CRM" evidence="3">
    <location>
        <begin position="101"/>
        <end position="200"/>
    </location>
</feature>
<evidence type="ECO:0000313" key="4">
    <source>
        <dbReference type="EMBL" id="KAK9677809.1"/>
    </source>
</evidence>
<gene>
    <name evidence="4" type="ORF">RND81_11G169100</name>
</gene>
<name>A0AAW1HPP1_SAPOF</name>
<dbReference type="SMART" id="SM01103">
    <property type="entry name" value="CRS1_YhbY"/>
    <property type="match status" value="1"/>
</dbReference>
<dbReference type="SUPFAM" id="SSF75471">
    <property type="entry name" value="YhbY-like"/>
    <property type="match status" value="1"/>
</dbReference>
<dbReference type="PANTHER" id="PTHR47714:SF1">
    <property type="entry name" value="RNA-BINDING CRS1 _ YHBY (CRM) DOMAIN PROTEIN"/>
    <property type="match status" value="1"/>
</dbReference>
<dbReference type="Gene3D" id="3.30.110.60">
    <property type="entry name" value="YhbY-like"/>
    <property type="match status" value="1"/>
</dbReference>
<dbReference type="GO" id="GO:0003723">
    <property type="term" value="F:RNA binding"/>
    <property type="evidence" value="ECO:0007669"/>
    <property type="project" value="UniProtKB-UniRule"/>
</dbReference>
<dbReference type="Proteomes" id="UP001443914">
    <property type="component" value="Unassembled WGS sequence"/>
</dbReference>
<proteinExistence type="predicted"/>
<organism evidence="4 5">
    <name type="scientific">Saponaria officinalis</name>
    <name type="common">Common soapwort</name>
    <name type="synonym">Lychnis saponaria</name>
    <dbReference type="NCBI Taxonomy" id="3572"/>
    <lineage>
        <taxon>Eukaryota</taxon>
        <taxon>Viridiplantae</taxon>
        <taxon>Streptophyta</taxon>
        <taxon>Embryophyta</taxon>
        <taxon>Tracheophyta</taxon>
        <taxon>Spermatophyta</taxon>
        <taxon>Magnoliopsida</taxon>
        <taxon>eudicotyledons</taxon>
        <taxon>Gunneridae</taxon>
        <taxon>Pentapetalae</taxon>
        <taxon>Caryophyllales</taxon>
        <taxon>Caryophyllaceae</taxon>
        <taxon>Caryophylleae</taxon>
        <taxon>Saponaria</taxon>
    </lineage>
</organism>
<dbReference type="PROSITE" id="PS51295">
    <property type="entry name" value="CRM"/>
    <property type="match status" value="1"/>
</dbReference>
<evidence type="ECO:0000256" key="1">
    <source>
        <dbReference type="ARBA" id="ARBA00022884"/>
    </source>
</evidence>
<dbReference type="Pfam" id="PF01985">
    <property type="entry name" value="CRS1_YhbY"/>
    <property type="match status" value="1"/>
</dbReference>
<dbReference type="InterPro" id="IPR035920">
    <property type="entry name" value="YhbY-like_sf"/>
</dbReference>
<dbReference type="GO" id="GO:0009507">
    <property type="term" value="C:chloroplast"/>
    <property type="evidence" value="ECO:0007669"/>
    <property type="project" value="TreeGrafter"/>
</dbReference>
<dbReference type="PANTHER" id="PTHR47714">
    <property type="entry name" value="CRS1/YHBY DOMAIN CONTAINING PROTEIN, EXPRESSED"/>
    <property type="match status" value="1"/>
</dbReference>
<evidence type="ECO:0000313" key="5">
    <source>
        <dbReference type="Proteomes" id="UP001443914"/>
    </source>
</evidence>